<dbReference type="PaxDb" id="665571-STHERM_c16200"/>
<dbReference type="InterPro" id="IPR018638">
    <property type="entry name" value="DUF2061_membrane"/>
</dbReference>
<organism evidence="3 4">
    <name type="scientific">Winmispira thermophila (strain ATCC 49972 / DSM 6192 / RI 19.B1)</name>
    <name type="common">Spirochaeta thermophila</name>
    <dbReference type="NCBI Taxonomy" id="665571"/>
    <lineage>
        <taxon>Bacteria</taxon>
        <taxon>Pseudomonadati</taxon>
        <taxon>Spirochaetota</taxon>
        <taxon>Spirochaetia</taxon>
        <taxon>Winmispirales</taxon>
        <taxon>Winmispiraceae</taxon>
        <taxon>Winmispira</taxon>
    </lineage>
</organism>
<dbReference type="RefSeq" id="WP_013314399.1">
    <property type="nucleotide sequence ID" value="NC_014484.1"/>
</dbReference>
<dbReference type="HOGENOM" id="CLU_160691_3_0_12"/>
<evidence type="ECO:0000256" key="1">
    <source>
        <dbReference type="SAM" id="Phobius"/>
    </source>
</evidence>
<protein>
    <recommendedName>
        <fullName evidence="2">DUF2061 domain-containing protein</fullName>
    </recommendedName>
</protein>
<evidence type="ECO:0000313" key="4">
    <source>
        <dbReference type="Proteomes" id="UP000001296"/>
    </source>
</evidence>
<proteinExistence type="predicted"/>
<feature type="domain" description="DUF2061" evidence="2">
    <location>
        <begin position="11"/>
        <end position="62"/>
    </location>
</feature>
<evidence type="ECO:0000259" key="2">
    <source>
        <dbReference type="Pfam" id="PF09834"/>
    </source>
</evidence>
<dbReference type="Pfam" id="PF09834">
    <property type="entry name" value="DUF2061"/>
    <property type="match status" value="1"/>
</dbReference>
<evidence type="ECO:0000313" key="3">
    <source>
        <dbReference type="EMBL" id="ADN02560.1"/>
    </source>
</evidence>
<gene>
    <name evidence="3" type="ordered locus">STHERM_c16200</name>
</gene>
<dbReference type="Proteomes" id="UP000001296">
    <property type="component" value="Chromosome"/>
</dbReference>
<name>E0RN91_WINT6</name>
<sequence>MNARDTHLRSVCKAISWRVIATLTTTLIAYLVTGKWETALFIGGWEALVKIVVYTLHERVWEHIPFGRREPEYYI</sequence>
<reference evidence="3 4" key="2">
    <citation type="journal article" date="2010" name="J. Bacteriol.">
        <title>Genome sequence of the polysaccharide-degrading, thermophilic anaerobe Spirochaeta thermophila DSM 6192.</title>
        <authorList>
            <person name="Angelov A."/>
            <person name="Liebl S."/>
            <person name="Ballschmiter M."/>
            <person name="Bomeke M."/>
            <person name="Lehmann R."/>
            <person name="Liesegang H."/>
            <person name="Daniel R."/>
            <person name="Liebl W."/>
        </authorList>
    </citation>
    <scope>NUCLEOTIDE SEQUENCE [LARGE SCALE GENOMIC DNA]</scope>
    <source>
        <strain evidence="4">ATCC 49972 / DSM 6192 / RI 19.B1</strain>
    </source>
</reference>
<dbReference type="KEGG" id="sta:STHERM_c16200"/>
<accession>E0RN91</accession>
<reference key="1">
    <citation type="submission" date="2009-08" db="EMBL/GenBank/DDBJ databases">
        <title>The genome sequence of Spirochaeta thermophila DSM6192.</title>
        <authorList>
            <person name="Angelov A."/>
            <person name="Mientus M."/>
            <person name="Wittenberg S."/>
            <person name="Lehmann R."/>
            <person name="Liesegang H."/>
            <person name="Daniel R."/>
            <person name="Liebl W."/>
        </authorList>
    </citation>
    <scope>NUCLEOTIDE SEQUENCE</scope>
    <source>
        <strain>DSM 6192</strain>
    </source>
</reference>
<keyword evidence="1" id="KW-0472">Membrane</keyword>
<keyword evidence="1" id="KW-0812">Transmembrane</keyword>
<keyword evidence="1" id="KW-1133">Transmembrane helix</keyword>
<dbReference type="eggNOG" id="COG3205">
    <property type="taxonomic scope" value="Bacteria"/>
</dbReference>
<dbReference type="AlphaFoldDB" id="E0RN91"/>
<dbReference type="EMBL" id="CP001698">
    <property type="protein sequence ID" value="ADN02560.1"/>
    <property type="molecule type" value="Genomic_DNA"/>
</dbReference>
<feature type="transmembrane region" description="Helical" evidence="1">
    <location>
        <begin position="12"/>
        <end position="32"/>
    </location>
</feature>